<protein>
    <submittedName>
        <fullName evidence="1">Uncharacterized protein</fullName>
    </submittedName>
</protein>
<keyword evidence="2" id="KW-1185">Reference proteome</keyword>
<dbReference type="Proteomes" id="UP001162031">
    <property type="component" value="Unassembled WGS sequence"/>
</dbReference>
<evidence type="ECO:0000313" key="1">
    <source>
        <dbReference type="EMBL" id="CAI5742119.1"/>
    </source>
</evidence>
<comment type="caution">
    <text evidence="1">The sequence shown here is derived from an EMBL/GenBank/DDBJ whole genome shotgun (WGS) entry which is preliminary data.</text>
</comment>
<gene>
    <name evidence="1" type="ORF">HBR001_LOCUS8821</name>
</gene>
<organism evidence="1 2">
    <name type="scientific">Hyaloperonospora brassicae</name>
    <name type="common">Brassica downy mildew</name>
    <name type="synonym">Peronospora brassicae</name>
    <dbReference type="NCBI Taxonomy" id="162125"/>
    <lineage>
        <taxon>Eukaryota</taxon>
        <taxon>Sar</taxon>
        <taxon>Stramenopiles</taxon>
        <taxon>Oomycota</taxon>
        <taxon>Peronosporomycetes</taxon>
        <taxon>Peronosporales</taxon>
        <taxon>Peronosporaceae</taxon>
        <taxon>Hyaloperonospora</taxon>
    </lineage>
</organism>
<reference evidence="1" key="1">
    <citation type="submission" date="2022-12" db="EMBL/GenBank/DDBJ databases">
        <authorList>
            <person name="Webb A."/>
        </authorList>
    </citation>
    <scope>NUCLEOTIDE SEQUENCE</scope>
    <source>
        <strain evidence="1">Hp1</strain>
    </source>
</reference>
<sequence length="257" mass="28586">MPNPVPIPAALVATFDSKCPAAISDSSEALPTSDLAPPSEIAVLYDQQTAARAAAKHSQTLMASRVRKFPQKPPLLTAATAVGEESRRYTANLKELHKWITGRSGIVELLRSMPTTPSGQNDWIRHCDVDLAALVKSLPFTITYVKGLTRMSRKRFGPAINCEAQLAVIRRYAQHEEFFVRKFCIVWDAVASQQQGAIKWKTTDLIQRWKKVHKLHPQLLCATVVDPIMIDEWGILNVICLMLPYLTPVDNSTAVVM</sequence>
<proteinExistence type="predicted"/>
<accession>A0AAV0V5T7</accession>
<dbReference type="EMBL" id="CANTFL010001463">
    <property type="protein sequence ID" value="CAI5742119.1"/>
    <property type="molecule type" value="Genomic_DNA"/>
</dbReference>
<name>A0AAV0V5T7_HYABA</name>
<evidence type="ECO:0000313" key="2">
    <source>
        <dbReference type="Proteomes" id="UP001162031"/>
    </source>
</evidence>
<dbReference type="AlphaFoldDB" id="A0AAV0V5T7"/>